<comment type="caution">
    <text evidence="1">The sequence shown here is derived from an EMBL/GenBank/DDBJ whole genome shotgun (WGS) entry which is preliminary data.</text>
</comment>
<dbReference type="AlphaFoldDB" id="X1J9V5"/>
<reference evidence="1" key="1">
    <citation type="journal article" date="2014" name="Front. Microbiol.">
        <title>High frequency of phylogenetically diverse reductive dehalogenase-homologous genes in deep subseafloor sedimentary metagenomes.</title>
        <authorList>
            <person name="Kawai M."/>
            <person name="Futagami T."/>
            <person name="Toyoda A."/>
            <person name="Takaki Y."/>
            <person name="Nishi S."/>
            <person name="Hori S."/>
            <person name="Arai W."/>
            <person name="Tsubouchi T."/>
            <person name="Morono Y."/>
            <person name="Uchiyama I."/>
            <person name="Ito T."/>
            <person name="Fujiyama A."/>
            <person name="Inagaki F."/>
            <person name="Takami H."/>
        </authorList>
    </citation>
    <scope>NUCLEOTIDE SEQUENCE</scope>
    <source>
        <strain evidence="1">Expedition CK06-06</strain>
    </source>
</reference>
<protein>
    <submittedName>
        <fullName evidence="1">Uncharacterized protein</fullName>
    </submittedName>
</protein>
<sequence length="194" mass="22427">MQIFEALELREFPYFLTVDVDEGEIVGKVIMDDLNSRKVYLLIDHDTKRIWTYNGPNSSLKLQIFGGILAGMFRKQLRLFYRVYSLNFYSKDGPEFQEVMNKPIGAGRAKSIDKKDFSDSGMQSTKKEMIIHSYRLSRAMENINLCSKPEDLKRIFIIIGGIIYSEEEVPEAMLIEERYSTNLVKLGKLNNGFT</sequence>
<dbReference type="EMBL" id="BARU01030726">
    <property type="protein sequence ID" value="GAH66528.1"/>
    <property type="molecule type" value="Genomic_DNA"/>
</dbReference>
<name>X1J9V5_9ZZZZ</name>
<proteinExistence type="predicted"/>
<accession>X1J9V5</accession>
<organism evidence="1">
    <name type="scientific">marine sediment metagenome</name>
    <dbReference type="NCBI Taxonomy" id="412755"/>
    <lineage>
        <taxon>unclassified sequences</taxon>
        <taxon>metagenomes</taxon>
        <taxon>ecological metagenomes</taxon>
    </lineage>
</organism>
<gene>
    <name evidence="1" type="ORF">S03H2_48703</name>
</gene>
<feature type="non-terminal residue" evidence="1">
    <location>
        <position position="194"/>
    </location>
</feature>
<evidence type="ECO:0000313" key="1">
    <source>
        <dbReference type="EMBL" id="GAH66528.1"/>
    </source>
</evidence>